<organism evidence="2">
    <name type="scientific">Oryza sativa subsp. japonica</name>
    <name type="common">Rice</name>
    <dbReference type="NCBI Taxonomy" id="39947"/>
    <lineage>
        <taxon>Eukaryota</taxon>
        <taxon>Viridiplantae</taxon>
        <taxon>Streptophyta</taxon>
        <taxon>Embryophyta</taxon>
        <taxon>Tracheophyta</taxon>
        <taxon>Spermatophyta</taxon>
        <taxon>Magnoliopsida</taxon>
        <taxon>Liliopsida</taxon>
        <taxon>Poales</taxon>
        <taxon>Poaceae</taxon>
        <taxon>BOP clade</taxon>
        <taxon>Oryzoideae</taxon>
        <taxon>Oryzeae</taxon>
        <taxon>Oryzinae</taxon>
        <taxon>Oryza</taxon>
        <taxon>Oryza sativa</taxon>
    </lineage>
</organism>
<dbReference type="AlphaFoldDB" id="Q8LQM7"/>
<sequence>MGPTCQPHNYPLPLALRFARWLPALLLSFTVVAVARWHAVAEEGEPLRNRCNHGIRQECGELKTGRMESSSARDGSARLAKPSTSRHAIGAAEMVCRREREQRSAPPRPQPRAGAPPPPGKRGTALALATDGQTGERGEGDSCAADKRVKIDLIINHVTYGISKWFVTLIYNGLTVLNNYTACLSHRVSSAAWRCNQAPTVFRAAEEAAGYCGYVAAEQTQ</sequence>
<name>Q8LQM7_ORYSJ</name>
<accession>Q8LQM7</accession>
<reference evidence="2" key="1">
    <citation type="journal article" date="2002" name="Nature">
        <title>The genome sequence and structure of rice chromosome 1.</title>
        <authorList>
            <person name="Sasaki T."/>
            <person name="Matsumoto T."/>
            <person name="Yamamoto K."/>
            <person name="Sakata K."/>
            <person name="Baba T."/>
            <person name="Katayose Y."/>
            <person name="Wu J."/>
            <person name="Niimura Y."/>
            <person name="Cheng Z."/>
            <person name="Nagamura Y."/>
            <person name="Antonio B.A."/>
            <person name="Kanamori H."/>
            <person name="Hosokawa S."/>
            <person name="Masukawa M."/>
            <person name="Arikawa K."/>
            <person name="Chiden Y."/>
            <person name="Hayashi M."/>
            <person name="Okamoto M."/>
            <person name="Ando T."/>
            <person name="Aoki H."/>
            <person name="Arita K."/>
            <person name="Hamada M."/>
            <person name="Harada C."/>
            <person name="Hijishita S."/>
            <person name="Honda M."/>
            <person name="Ichikawa Y."/>
            <person name="Idonuma A."/>
            <person name="Iijima M."/>
            <person name="Ikeda M."/>
            <person name="Ikeno M."/>
            <person name="Itoh S."/>
            <person name="Itoh T."/>
            <person name="Itoh Y."/>
            <person name="Itoh Y."/>
            <person name="Iwabuchi A."/>
            <person name="Kamiya K."/>
            <person name="Karasawa W."/>
            <person name="Katagiri S."/>
            <person name="Kikuta A."/>
            <person name="Kobayashi N."/>
            <person name="Kono I."/>
            <person name="Machita K."/>
            <person name="Maehara T."/>
            <person name="Mizuno H."/>
            <person name="Mizubayashi T."/>
            <person name="Mukai Y."/>
            <person name="Nagasaki H."/>
            <person name="Nakashima M."/>
            <person name="Nakama Y."/>
            <person name="Nakamichi Y."/>
            <person name="Nakamura M."/>
            <person name="Namiki N."/>
            <person name="Negishi M."/>
            <person name="Ohta I."/>
            <person name="Ono N."/>
            <person name="Saji S."/>
            <person name="Sakai K."/>
            <person name="Shibata M."/>
            <person name="Shimokawa T."/>
            <person name="Shomura A."/>
            <person name="Song J."/>
            <person name="Takazaki Y."/>
            <person name="Terasawa K."/>
            <person name="Tsuji K."/>
            <person name="Waki K."/>
            <person name="Yamagata H."/>
            <person name="Yamane H."/>
            <person name="Yoshiki S."/>
            <person name="Yoshihara R."/>
            <person name="Yukawa K."/>
            <person name="Zhong H."/>
            <person name="Iwama H."/>
            <person name="Endo T."/>
            <person name="Ito H."/>
            <person name="Hahn J.H."/>
            <person name="Kim H.I."/>
            <person name="Eun M.Y."/>
            <person name="Yano M."/>
            <person name="Jiang J."/>
            <person name="Gojobori T."/>
        </authorList>
    </citation>
    <scope>NUCLEOTIDE SEQUENCE [LARGE SCALE GENOMIC DNA]</scope>
</reference>
<proteinExistence type="predicted"/>
<dbReference type="Proteomes" id="UP000817658">
    <property type="component" value="Chromosome 1"/>
</dbReference>
<protein>
    <submittedName>
        <fullName evidence="2">Uncharacterized protein</fullName>
    </submittedName>
</protein>
<evidence type="ECO:0000256" key="1">
    <source>
        <dbReference type="SAM" id="MobiDB-lite"/>
    </source>
</evidence>
<feature type="compositionally biased region" description="Pro residues" evidence="1">
    <location>
        <begin position="106"/>
        <end position="120"/>
    </location>
</feature>
<gene>
    <name evidence="2" type="primary">B1070A12.22</name>
</gene>
<feature type="region of interest" description="Disordered" evidence="1">
    <location>
        <begin position="62"/>
        <end position="141"/>
    </location>
</feature>
<dbReference type="EMBL" id="AP003406">
    <property type="protein sequence ID" value="BAB92588.1"/>
    <property type="molecule type" value="Genomic_DNA"/>
</dbReference>
<evidence type="ECO:0000313" key="2">
    <source>
        <dbReference type="EMBL" id="BAB92588.1"/>
    </source>
</evidence>